<reference evidence="9 10" key="1">
    <citation type="journal article" date="2014" name="Genome Announc.">
        <title>Draft Genome Sequence of the Antitrypanosomally Active Sponge-Associated Bacterium Actinokineospora sp. Strain EG49.</title>
        <authorList>
            <person name="Harjes J."/>
            <person name="Ryu T."/>
            <person name="Abdelmohsen U.R."/>
            <person name="Moitinho-Silva L."/>
            <person name="Horn H."/>
            <person name="Ravasi T."/>
            <person name="Hentschel U."/>
        </authorList>
    </citation>
    <scope>NUCLEOTIDE SEQUENCE [LARGE SCALE GENOMIC DNA]</scope>
    <source>
        <strain evidence="9 10">EG49</strain>
    </source>
</reference>
<evidence type="ECO:0000256" key="1">
    <source>
        <dbReference type="ARBA" id="ARBA00006594"/>
    </source>
</evidence>
<dbReference type="Gene3D" id="1.10.1020.10">
    <property type="entry name" value="Adenine-specific Methyltransferase, Domain 2"/>
    <property type="match status" value="1"/>
</dbReference>
<feature type="binding site" evidence="7">
    <location>
        <position position="22"/>
    </location>
    <ligand>
        <name>S-adenosyl-L-methionine</name>
        <dbReference type="ChEBI" id="CHEBI:59789"/>
    </ligand>
</feature>
<dbReference type="PIRSF" id="PIRSF000398">
    <property type="entry name" value="M_m6A_EcoRV"/>
    <property type="match status" value="1"/>
</dbReference>
<dbReference type="AlphaFoldDB" id="W7IT41"/>
<dbReference type="GO" id="GO:0043565">
    <property type="term" value="F:sequence-specific DNA binding"/>
    <property type="evidence" value="ECO:0007669"/>
    <property type="project" value="TreeGrafter"/>
</dbReference>
<dbReference type="PROSITE" id="PS00092">
    <property type="entry name" value="N6_MTASE"/>
    <property type="match status" value="1"/>
</dbReference>
<accession>A0A8E3BGS9</accession>
<keyword evidence="10" id="KW-1185">Reference proteome</keyword>
<proteinExistence type="inferred from homology"/>
<evidence type="ECO:0000256" key="4">
    <source>
        <dbReference type="ARBA" id="ARBA00022679"/>
    </source>
</evidence>
<dbReference type="InterPro" id="IPR012327">
    <property type="entry name" value="MeTrfase_D12"/>
</dbReference>
<protein>
    <recommendedName>
        <fullName evidence="2 8">Site-specific DNA-methyltransferase (adenine-specific)</fullName>
        <ecNumber evidence="2 8">2.1.1.72</ecNumber>
    </recommendedName>
</protein>
<dbReference type="InterPro" id="IPR012263">
    <property type="entry name" value="M_m6A_EcoRV"/>
</dbReference>
<comment type="similarity">
    <text evidence="1 8">Belongs to the N(4)/N(6)-methyltransferase family.</text>
</comment>
<evidence type="ECO:0000313" key="9">
    <source>
        <dbReference type="EMBL" id="EWC63543.1"/>
    </source>
</evidence>
<dbReference type="GO" id="GO:0009307">
    <property type="term" value="P:DNA restriction-modification system"/>
    <property type="evidence" value="ECO:0007669"/>
    <property type="project" value="InterPro"/>
</dbReference>
<dbReference type="Gene3D" id="3.40.50.150">
    <property type="entry name" value="Vaccinia Virus protein VP39"/>
    <property type="match status" value="1"/>
</dbReference>
<dbReference type="OrthoDB" id="9805629at2"/>
<dbReference type="InterPro" id="IPR029063">
    <property type="entry name" value="SAM-dependent_MTases_sf"/>
</dbReference>
<comment type="caution">
    <text evidence="9">The sequence shown here is derived from an EMBL/GenBank/DDBJ whole genome shotgun (WGS) entry which is preliminary data.</text>
</comment>
<dbReference type="GO" id="GO:0009007">
    <property type="term" value="F:site-specific DNA-methyltransferase (adenine-specific) activity"/>
    <property type="evidence" value="ECO:0007669"/>
    <property type="project" value="UniProtKB-UniRule"/>
</dbReference>
<dbReference type="Pfam" id="PF02086">
    <property type="entry name" value="MethyltransfD12"/>
    <property type="match status" value="1"/>
</dbReference>
<feature type="binding site" evidence="7">
    <location>
        <position position="190"/>
    </location>
    <ligand>
        <name>S-adenosyl-L-methionine</name>
        <dbReference type="ChEBI" id="CHEBI:59789"/>
    </ligand>
</feature>
<dbReference type="EMBL" id="AYXG01000043">
    <property type="protein sequence ID" value="EWC63543.1"/>
    <property type="molecule type" value="Genomic_DNA"/>
</dbReference>
<name>W7IT41_9PSEU</name>
<feature type="binding site" evidence="7">
    <location>
        <position position="67"/>
    </location>
    <ligand>
        <name>S-adenosyl-L-methionine</name>
        <dbReference type="ChEBI" id="CHEBI:59789"/>
    </ligand>
</feature>
<evidence type="ECO:0000256" key="7">
    <source>
        <dbReference type="PIRSR" id="PIRSR000398-1"/>
    </source>
</evidence>
<sequence>MASIRPQTTSSTRGEGRSFLKWAGGKSRYADQLIKAAPAYDGCYWEPFMGSAAVFFEGKPTKAVLSDANPDLVVCFCAVARDPEAVMAQLDTMPNTREYFEVIRRQDVENLSEIQCAARVIYLNKTSFRGLWRVNKKGQYNVPYGNYDRPYYNRDTLLLASRALNGVEVRHGDFAESLKKASAGDWIYLDPPYIPEGGFSDFKRYTSGQFHEADHQRLAEAMWDADRRGIFLMLTNSDTDTTRTIFKGFNVRRMATRRDINLQSAKRGSWDLVFTNYEPKTEP</sequence>
<dbReference type="NCBIfam" id="TIGR00571">
    <property type="entry name" value="dam"/>
    <property type="match status" value="1"/>
</dbReference>
<evidence type="ECO:0000256" key="6">
    <source>
        <dbReference type="ARBA" id="ARBA00047942"/>
    </source>
</evidence>
<dbReference type="PRINTS" id="PR00505">
    <property type="entry name" value="D12N6MTFRASE"/>
</dbReference>
<dbReference type="RefSeq" id="WP_052020785.1">
    <property type="nucleotide sequence ID" value="NZ_AYXG01000043.1"/>
</dbReference>
<evidence type="ECO:0000256" key="3">
    <source>
        <dbReference type="ARBA" id="ARBA00022603"/>
    </source>
</evidence>
<dbReference type="eggNOG" id="COG0338">
    <property type="taxonomic scope" value="Bacteria"/>
</dbReference>
<accession>W7IT41</accession>
<evidence type="ECO:0000256" key="2">
    <source>
        <dbReference type="ARBA" id="ARBA00011900"/>
    </source>
</evidence>
<dbReference type="PANTHER" id="PTHR30481:SF3">
    <property type="entry name" value="DNA ADENINE METHYLASE"/>
    <property type="match status" value="1"/>
</dbReference>
<dbReference type="Proteomes" id="UP000019277">
    <property type="component" value="Unassembled WGS sequence"/>
</dbReference>
<dbReference type="GO" id="GO:0006298">
    <property type="term" value="P:mismatch repair"/>
    <property type="evidence" value="ECO:0007669"/>
    <property type="project" value="TreeGrafter"/>
</dbReference>
<keyword evidence="4 8" id="KW-0808">Transferase</keyword>
<dbReference type="EC" id="2.1.1.72" evidence="2 8"/>
<feature type="binding site" evidence="7">
    <location>
        <position position="26"/>
    </location>
    <ligand>
        <name>S-adenosyl-L-methionine</name>
        <dbReference type="ChEBI" id="CHEBI:59789"/>
    </ligand>
</feature>
<comment type="catalytic activity">
    <reaction evidence="6 8">
        <text>a 2'-deoxyadenosine in DNA + S-adenosyl-L-methionine = an N(6)-methyl-2'-deoxyadenosine in DNA + S-adenosyl-L-homocysteine + H(+)</text>
        <dbReference type="Rhea" id="RHEA:15197"/>
        <dbReference type="Rhea" id="RHEA-COMP:12418"/>
        <dbReference type="Rhea" id="RHEA-COMP:12419"/>
        <dbReference type="ChEBI" id="CHEBI:15378"/>
        <dbReference type="ChEBI" id="CHEBI:57856"/>
        <dbReference type="ChEBI" id="CHEBI:59789"/>
        <dbReference type="ChEBI" id="CHEBI:90615"/>
        <dbReference type="ChEBI" id="CHEBI:90616"/>
        <dbReference type="EC" id="2.1.1.72"/>
    </reaction>
</comment>
<organism evidence="9 10">
    <name type="scientific">Actinokineospora spheciospongiae</name>
    <dbReference type="NCBI Taxonomy" id="909613"/>
    <lineage>
        <taxon>Bacteria</taxon>
        <taxon>Bacillati</taxon>
        <taxon>Actinomycetota</taxon>
        <taxon>Actinomycetes</taxon>
        <taxon>Pseudonocardiales</taxon>
        <taxon>Pseudonocardiaceae</taxon>
        <taxon>Actinokineospora</taxon>
    </lineage>
</organism>
<dbReference type="InterPro" id="IPR023095">
    <property type="entry name" value="Ade_MeTrfase_dom_2"/>
</dbReference>
<dbReference type="STRING" id="909613.UO65_1220"/>
<dbReference type="SUPFAM" id="SSF53335">
    <property type="entry name" value="S-adenosyl-L-methionine-dependent methyltransferases"/>
    <property type="match status" value="1"/>
</dbReference>
<dbReference type="GO" id="GO:0032259">
    <property type="term" value="P:methylation"/>
    <property type="evidence" value="ECO:0007669"/>
    <property type="project" value="UniProtKB-KW"/>
</dbReference>
<dbReference type="InterPro" id="IPR002052">
    <property type="entry name" value="DNA_methylase_N6_adenine_CS"/>
</dbReference>
<dbReference type="PATRIC" id="fig|909613.9.peg.1238"/>
<keyword evidence="3 8" id="KW-0489">Methyltransferase</keyword>
<dbReference type="PANTHER" id="PTHR30481">
    <property type="entry name" value="DNA ADENINE METHYLASE"/>
    <property type="match status" value="1"/>
</dbReference>
<evidence type="ECO:0000256" key="8">
    <source>
        <dbReference type="RuleBase" id="RU361257"/>
    </source>
</evidence>
<evidence type="ECO:0000313" key="10">
    <source>
        <dbReference type="Proteomes" id="UP000019277"/>
    </source>
</evidence>
<keyword evidence="5 8" id="KW-0949">S-adenosyl-L-methionine</keyword>
<dbReference type="REBASE" id="84852">
    <property type="entry name" value="M.AspEG49ORF1220P"/>
</dbReference>
<gene>
    <name evidence="9" type="ORF">UO65_1220</name>
</gene>
<evidence type="ECO:0000256" key="5">
    <source>
        <dbReference type="ARBA" id="ARBA00022691"/>
    </source>
</evidence>
<dbReference type="GO" id="GO:1904047">
    <property type="term" value="F:S-adenosyl-L-methionine binding"/>
    <property type="evidence" value="ECO:0007669"/>
    <property type="project" value="TreeGrafter"/>
</dbReference>